<proteinExistence type="predicted"/>
<evidence type="ECO:0000313" key="1">
    <source>
        <dbReference type="EMBL" id="MDN5204298.1"/>
    </source>
</evidence>
<evidence type="ECO:0000313" key="2">
    <source>
        <dbReference type="Proteomes" id="UP001172082"/>
    </source>
</evidence>
<organism evidence="1 2">
    <name type="scientific">Splendidivirga corallicola</name>
    <dbReference type="NCBI Taxonomy" id="3051826"/>
    <lineage>
        <taxon>Bacteria</taxon>
        <taxon>Pseudomonadati</taxon>
        <taxon>Bacteroidota</taxon>
        <taxon>Cytophagia</taxon>
        <taxon>Cytophagales</taxon>
        <taxon>Splendidivirgaceae</taxon>
        <taxon>Splendidivirga</taxon>
    </lineage>
</organism>
<accession>A0ABT8KV82</accession>
<dbReference type="Proteomes" id="UP001172082">
    <property type="component" value="Unassembled WGS sequence"/>
</dbReference>
<reference evidence="1" key="1">
    <citation type="submission" date="2023-06" db="EMBL/GenBank/DDBJ databases">
        <title>Genomic of Parafulvivirga corallium.</title>
        <authorList>
            <person name="Wang G."/>
        </authorList>
    </citation>
    <scope>NUCLEOTIDE SEQUENCE</scope>
    <source>
        <strain evidence="1">BMA10</strain>
    </source>
</reference>
<dbReference type="RefSeq" id="WP_346754323.1">
    <property type="nucleotide sequence ID" value="NZ_JAUJEA010000010.1"/>
</dbReference>
<sequence>MTLNSLKSTWKQLKLQNSFDVIDQDEVLRIIETTETVAINKTRRLLTNSAMFLILMICFHGG</sequence>
<dbReference type="EMBL" id="JAUJEA010000010">
    <property type="protein sequence ID" value="MDN5204298.1"/>
    <property type="molecule type" value="Genomic_DNA"/>
</dbReference>
<protein>
    <submittedName>
        <fullName evidence="1">Uncharacterized protein</fullName>
    </submittedName>
</protein>
<gene>
    <name evidence="1" type="ORF">QQ008_23095</name>
</gene>
<comment type="caution">
    <text evidence="1">The sequence shown here is derived from an EMBL/GenBank/DDBJ whole genome shotgun (WGS) entry which is preliminary data.</text>
</comment>
<keyword evidence="2" id="KW-1185">Reference proteome</keyword>
<name>A0ABT8KV82_9BACT</name>